<keyword evidence="3" id="KW-0411">Iron-sulfur</keyword>
<name>A0A4P8I9H3_9FIRM</name>
<dbReference type="GO" id="GO:0051536">
    <property type="term" value="F:iron-sulfur cluster binding"/>
    <property type="evidence" value="ECO:0007669"/>
    <property type="project" value="UniProtKB-KW"/>
</dbReference>
<protein>
    <submittedName>
        <fullName evidence="4">Uncharacterized protein</fullName>
    </submittedName>
</protein>
<proteinExistence type="predicted"/>
<dbReference type="InterPro" id="IPR036249">
    <property type="entry name" value="Thioredoxin-like_sf"/>
</dbReference>
<dbReference type="PANTHER" id="PTHR43342:SF1">
    <property type="entry name" value="BIFURCATING [FEFE] HYDROGENASE GAMMA SUBUNIT"/>
    <property type="match status" value="1"/>
</dbReference>
<keyword evidence="5" id="KW-1185">Reference proteome</keyword>
<dbReference type="KEGG" id="arf:AR1Y2_0738"/>
<evidence type="ECO:0000313" key="5">
    <source>
        <dbReference type="Proteomes" id="UP000298653"/>
    </source>
</evidence>
<evidence type="ECO:0000256" key="3">
    <source>
        <dbReference type="ARBA" id="ARBA00023014"/>
    </source>
</evidence>
<evidence type="ECO:0000256" key="2">
    <source>
        <dbReference type="ARBA" id="ARBA00023004"/>
    </source>
</evidence>
<dbReference type="SUPFAM" id="SSF52833">
    <property type="entry name" value="Thioredoxin-like"/>
    <property type="match status" value="1"/>
</dbReference>
<organism evidence="4 5">
    <name type="scientific">Anaerostipes rhamnosivorans</name>
    <dbReference type="NCBI Taxonomy" id="1229621"/>
    <lineage>
        <taxon>Bacteria</taxon>
        <taxon>Bacillati</taxon>
        <taxon>Bacillota</taxon>
        <taxon>Clostridia</taxon>
        <taxon>Lachnospirales</taxon>
        <taxon>Lachnospiraceae</taxon>
        <taxon>Anaerostipes</taxon>
    </lineage>
</organism>
<dbReference type="AlphaFoldDB" id="A0A4P8I9H3"/>
<gene>
    <name evidence="4" type="ORF">AR1Y2_0738</name>
</gene>
<reference evidence="4 5" key="1">
    <citation type="submission" date="2019-05" db="EMBL/GenBank/DDBJ databases">
        <title>Complete genome sequencing of Anaerostipes rhamnosivorans.</title>
        <authorList>
            <person name="Bui T.P.N."/>
            <person name="de Vos W.M."/>
        </authorList>
    </citation>
    <scope>NUCLEOTIDE SEQUENCE [LARGE SCALE GENOMIC DNA]</scope>
    <source>
        <strain evidence="4 5">1y2</strain>
    </source>
</reference>
<evidence type="ECO:0000313" key="4">
    <source>
        <dbReference type="EMBL" id="QCP34192.1"/>
    </source>
</evidence>
<dbReference type="GO" id="GO:0046872">
    <property type="term" value="F:metal ion binding"/>
    <property type="evidence" value="ECO:0007669"/>
    <property type="project" value="UniProtKB-KW"/>
</dbReference>
<accession>A0A4P8I9H3</accession>
<dbReference type="InterPro" id="IPR028431">
    <property type="entry name" value="NADP_DH_HndA-like"/>
</dbReference>
<dbReference type="PANTHER" id="PTHR43342">
    <property type="entry name" value="NADH-QUINONE OXIDOREDUCTASE, E SUBUNIT"/>
    <property type="match status" value="1"/>
</dbReference>
<dbReference type="CDD" id="cd02980">
    <property type="entry name" value="TRX_Fd_family"/>
    <property type="match status" value="1"/>
</dbReference>
<dbReference type="Pfam" id="PF01257">
    <property type="entry name" value="2Fe-2S_thioredx"/>
    <property type="match status" value="1"/>
</dbReference>
<dbReference type="Proteomes" id="UP000298653">
    <property type="component" value="Chromosome"/>
</dbReference>
<dbReference type="RefSeq" id="WP_137327765.1">
    <property type="nucleotide sequence ID" value="NZ_CP040058.1"/>
</dbReference>
<evidence type="ECO:0000256" key="1">
    <source>
        <dbReference type="ARBA" id="ARBA00022723"/>
    </source>
</evidence>
<dbReference type="Gene3D" id="1.10.10.1590">
    <property type="entry name" value="NADH-quinone oxidoreductase subunit E"/>
    <property type="match status" value="1"/>
</dbReference>
<dbReference type="EMBL" id="CP040058">
    <property type="protein sequence ID" value="QCP34192.1"/>
    <property type="molecule type" value="Genomic_DNA"/>
</dbReference>
<keyword evidence="2" id="KW-0408">Iron</keyword>
<dbReference type="Gene3D" id="3.40.30.10">
    <property type="entry name" value="Glutaredoxin"/>
    <property type="match status" value="1"/>
</dbReference>
<dbReference type="InterPro" id="IPR041921">
    <property type="entry name" value="NuoE_N"/>
</dbReference>
<sequence length="150" mass="16722">MNQQAEEILKFYERQGKPAGQEEILGALQELQQVLGCIPKEVQEETAKRLGVKPSFLSAFIKKYPGFKEVSAVHEIHVCTGPSCGSKDALKILRALEQESAQKERKEGISVKIVKGRCTRRCAKGPNIKVNGELCHHMTPEQAADLIRRL</sequence>
<dbReference type="OrthoDB" id="1971655at2"/>
<keyword evidence="1" id="KW-0479">Metal-binding</keyword>